<dbReference type="AlphaFoldDB" id="A0A3E0U9I2"/>
<evidence type="ECO:0000259" key="2">
    <source>
        <dbReference type="PROSITE" id="PS50110"/>
    </source>
</evidence>
<accession>A0A3E0U9I2</accession>
<comment type="caution">
    <text evidence="1">Lacks conserved residue(s) required for the propagation of feature annotation.</text>
</comment>
<comment type="caution">
    <text evidence="3">The sequence shown here is derived from an EMBL/GenBank/DDBJ whole genome shotgun (WGS) entry which is preliminary data.</text>
</comment>
<dbReference type="Proteomes" id="UP000256899">
    <property type="component" value="Unassembled WGS sequence"/>
</dbReference>
<dbReference type="InterPro" id="IPR001789">
    <property type="entry name" value="Sig_transdc_resp-reg_receiver"/>
</dbReference>
<dbReference type="Pfam" id="PF00072">
    <property type="entry name" value="Response_reg"/>
    <property type="match status" value="2"/>
</dbReference>
<evidence type="ECO:0000313" key="3">
    <source>
        <dbReference type="EMBL" id="REL32502.1"/>
    </source>
</evidence>
<dbReference type="InterPro" id="IPR011006">
    <property type="entry name" value="CheY-like_superfamily"/>
</dbReference>
<protein>
    <submittedName>
        <fullName evidence="3">Response regulator</fullName>
    </submittedName>
</protein>
<name>A0A3E0U9I2_9GAMM</name>
<feature type="domain" description="Response regulatory" evidence="2">
    <location>
        <begin position="146"/>
        <end position="263"/>
    </location>
</feature>
<evidence type="ECO:0000313" key="4">
    <source>
        <dbReference type="Proteomes" id="UP000256899"/>
    </source>
</evidence>
<dbReference type="SMART" id="SM00448">
    <property type="entry name" value="REC"/>
    <property type="match status" value="2"/>
</dbReference>
<feature type="domain" description="Response regulatory" evidence="2">
    <location>
        <begin position="10"/>
        <end position="127"/>
    </location>
</feature>
<dbReference type="Gene3D" id="3.40.50.2300">
    <property type="match status" value="2"/>
</dbReference>
<gene>
    <name evidence="3" type="ORF">DXX94_18290</name>
</gene>
<keyword evidence="1" id="KW-0597">Phosphoprotein</keyword>
<dbReference type="InterPro" id="IPR052048">
    <property type="entry name" value="ST_Response_Regulator"/>
</dbReference>
<keyword evidence="4" id="KW-1185">Reference proteome</keyword>
<dbReference type="EMBL" id="QUOT01000001">
    <property type="protein sequence ID" value="REL32502.1"/>
    <property type="molecule type" value="Genomic_DNA"/>
</dbReference>
<dbReference type="SUPFAM" id="SSF52172">
    <property type="entry name" value="CheY-like"/>
    <property type="match status" value="2"/>
</dbReference>
<evidence type="ECO:0000256" key="1">
    <source>
        <dbReference type="PROSITE-ProRule" id="PRU00169"/>
    </source>
</evidence>
<sequence length="265" mass="29661">MANITPSELSILLIEPSDTQRKIIVGELEKAGITQITTANNVAESIAIVDRHPPDLITSAMYFDDGTALDVLKHIKTSDKHADIAFMLVSSEYKKESLEEFKQSGVVALLPKPFTPEHLSAAINTTIDLLSPDEMELDYFDVNDIRVLLVDDSTLARNHIRRVLNNLGLQKVTEAEDGKQAIGILEDNMFDIVVTDYNMPEVDGRELTKYIREQSQQSHLPVLMVTSESSETHLANIEQDGVNALCDKPFEPQFVKQLLFQLLQQ</sequence>
<proteinExistence type="predicted"/>
<organism evidence="3 4">
    <name type="scientific">Thalassotalea euphylliae</name>
    <dbReference type="NCBI Taxonomy" id="1655234"/>
    <lineage>
        <taxon>Bacteria</taxon>
        <taxon>Pseudomonadati</taxon>
        <taxon>Pseudomonadota</taxon>
        <taxon>Gammaproteobacteria</taxon>
        <taxon>Alteromonadales</taxon>
        <taxon>Colwelliaceae</taxon>
        <taxon>Thalassotalea</taxon>
    </lineage>
</organism>
<reference evidence="4" key="1">
    <citation type="submission" date="2018-08" db="EMBL/GenBank/DDBJ databases">
        <title>Thalassotalea euphylliae genome.</title>
        <authorList>
            <person name="Summers S."/>
            <person name="Rice S.A."/>
            <person name="Freckelton M.L."/>
            <person name="Nedved B.T."/>
            <person name="Hadfield M.G."/>
        </authorList>
    </citation>
    <scope>NUCLEOTIDE SEQUENCE [LARGE SCALE GENOMIC DNA]</scope>
    <source>
        <strain evidence="4">H3</strain>
    </source>
</reference>
<dbReference type="PANTHER" id="PTHR43228">
    <property type="entry name" value="TWO-COMPONENT RESPONSE REGULATOR"/>
    <property type="match status" value="1"/>
</dbReference>
<feature type="modified residue" description="4-aspartylphosphate" evidence="1">
    <location>
        <position position="196"/>
    </location>
</feature>
<dbReference type="PANTHER" id="PTHR43228:SF1">
    <property type="entry name" value="TWO-COMPONENT RESPONSE REGULATOR ARR22"/>
    <property type="match status" value="1"/>
</dbReference>
<dbReference type="PROSITE" id="PS50110">
    <property type="entry name" value="RESPONSE_REGULATORY"/>
    <property type="match status" value="2"/>
</dbReference>
<dbReference type="RefSeq" id="WP_116018113.1">
    <property type="nucleotide sequence ID" value="NZ_QUOT01000001.1"/>
</dbReference>
<dbReference type="GO" id="GO:0000160">
    <property type="term" value="P:phosphorelay signal transduction system"/>
    <property type="evidence" value="ECO:0007669"/>
    <property type="project" value="InterPro"/>
</dbReference>